<organism evidence="10 11">
    <name type="scientific">Sphaerosporella brunnea</name>
    <dbReference type="NCBI Taxonomy" id="1250544"/>
    <lineage>
        <taxon>Eukaryota</taxon>
        <taxon>Fungi</taxon>
        <taxon>Dikarya</taxon>
        <taxon>Ascomycota</taxon>
        <taxon>Pezizomycotina</taxon>
        <taxon>Pezizomycetes</taxon>
        <taxon>Pezizales</taxon>
        <taxon>Pyronemataceae</taxon>
        <taxon>Sphaerosporella</taxon>
    </lineage>
</organism>
<reference evidence="10 11" key="1">
    <citation type="submission" date="2019-09" db="EMBL/GenBank/DDBJ databases">
        <title>Draft genome of the ectomycorrhizal ascomycete Sphaerosporella brunnea.</title>
        <authorList>
            <consortium name="DOE Joint Genome Institute"/>
            <person name="Benucci G.M."/>
            <person name="Marozzi G."/>
            <person name="Antonielli L."/>
            <person name="Sanchez S."/>
            <person name="Marco P."/>
            <person name="Wang X."/>
            <person name="Falini L.B."/>
            <person name="Barry K."/>
            <person name="Haridas S."/>
            <person name="Lipzen A."/>
            <person name="Labutti K."/>
            <person name="Grigoriev I.V."/>
            <person name="Murat C."/>
            <person name="Martin F."/>
            <person name="Albertini E."/>
            <person name="Donnini D."/>
            <person name="Bonito G."/>
        </authorList>
    </citation>
    <scope>NUCLEOTIDE SEQUENCE [LARGE SCALE GENOMIC DNA]</scope>
    <source>
        <strain evidence="10 11">Sb_GMNB300</strain>
    </source>
</reference>
<dbReference type="AlphaFoldDB" id="A0A5J5EJE1"/>
<dbReference type="InterPro" id="IPR023828">
    <property type="entry name" value="Peptidase_S8_Ser-AS"/>
</dbReference>
<accession>A0A5J5EJE1</accession>
<dbReference type="InterPro" id="IPR022398">
    <property type="entry name" value="Peptidase_S8_His-AS"/>
</dbReference>
<dbReference type="PANTHER" id="PTHR43806">
    <property type="entry name" value="PEPTIDASE S8"/>
    <property type="match status" value="1"/>
</dbReference>
<dbReference type="OrthoDB" id="206201at2759"/>
<dbReference type="Pfam" id="PF05922">
    <property type="entry name" value="Inhibitor_I9"/>
    <property type="match status" value="1"/>
</dbReference>
<evidence type="ECO:0000313" key="10">
    <source>
        <dbReference type="EMBL" id="KAA8895792.1"/>
    </source>
</evidence>
<evidence type="ECO:0000256" key="4">
    <source>
        <dbReference type="ARBA" id="ARBA00022801"/>
    </source>
</evidence>
<dbReference type="PROSITE" id="PS51892">
    <property type="entry name" value="SUBTILASE"/>
    <property type="match status" value="1"/>
</dbReference>
<dbReference type="Pfam" id="PF00082">
    <property type="entry name" value="Peptidase_S8"/>
    <property type="match status" value="1"/>
</dbReference>
<dbReference type="GO" id="GO:0006508">
    <property type="term" value="P:proteolysis"/>
    <property type="evidence" value="ECO:0007669"/>
    <property type="project" value="UniProtKB-KW"/>
</dbReference>
<feature type="domain" description="Inhibitor I9" evidence="9">
    <location>
        <begin position="16"/>
        <end position="97"/>
    </location>
</feature>
<sequence length="417" mass="43292">MATYTASTQPETIPHNYIVVFKKDTPHDKCDAHCAWAAEMHSQKVYTADDQAKYCGLQHQYKLPCGWAGYAGSFDQALIEELEATDEVDYVEPDVKVFASQIVTAAAGSWGQARISQRSKLTATTKGTFYYDDTAGEGATVYIVDTGILASHDEFENRATFGHNAVPGSADTDMNGHGTHCAGTIGGKTYGVAKKATLVGIKVLGDDGSGSISSVISGLNWAAEDAQSKGALKKSVASMSLGGGYSKAMNSAVKAIVQAGMTVCVAAGNESRDAATSSPASEPTAVTVGATAIDDSMSSFSNYGKLVDVFAPGSMITSAWIDKSGGGSTSSINTISGTSMATPHISGLSAYLIALEKLEGSAQVTQRIKQLATSGQLTGLKGDSANLLSYNGAQDAASKKAQADAEKLLVDGEKLRQ</sequence>
<dbReference type="InterPro" id="IPR000209">
    <property type="entry name" value="Peptidase_S8/S53_dom"/>
</dbReference>
<dbReference type="CDD" id="cd04077">
    <property type="entry name" value="Peptidases_S8_PCSK9_ProteinaseK_like"/>
    <property type="match status" value="1"/>
</dbReference>
<dbReference type="PANTHER" id="PTHR43806:SF11">
    <property type="entry name" value="CEREVISIN-RELATED"/>
    <property type="match status" value="1"/>
</dbReference>
<dbReference type="InterPro" id="IPR034193">
    <property type="entry name" value="PCSK9_ProteinaseK-like"/>
</dbReference>
<keyword evidence="5 6" id="KW-0720">Serine protease</keyword>
<evidence type="ECO:0000259" key="9">
    <source>
        <dbReference type="Pfam" id="PF05922"/>
    </source>
</evidence>
<feature type="active site" description="Charge relay system" evidence="6">
    <location>
        <position position="339"/>
    </location>
</feature>
<dbReference type="InterPro" id="IPR036852">
    <property type="entry name" value="Peptidase_S8/S53_dom_sf"/>
</dbReference>
<feature type="active site" description="Charge relay system" evidence="6">
    <location>
        <position position="177"/>
    </location>
</feature>
<dbReference type="InterPro" id="IPR023827">
    <property type="entry name" value="Peptidase_S8_Asp-AS"/>
</dbReference>
<evidence type="ECO:0000256" key="3">
    <source>
        <dbReference type="ARBA" id="ARBA00022729"/>
    </source>
</evidence>
<comment type="similarity">
    <text evidence="1 6 7">Belongs to the peptidase S8 family.</text>
</comment>
<dbReference type="GO" id="GO:0005576">
    <property type="term" value="C:extracellular region"/>
    <property type="evidence" value="ECO:0007669"/>
    <property type="project" value="UniProtKB-ARBA"/>
</dbReference>
<dbReference type="FunFam" id="3.40.50.200:FF:000014">
    <property type="entry name" value="Proteinase K"/>
    <property type="match status" value="1"/>
</dbReference>
<proteinExistence type="inferred from homology"/>
<protein>
    <submittedName>
        <fullName evidence="10">Peptidase S8/S53 domain-containing protein</fullName>
    </submittedName>
</protein>
<keyword evidence="3" id="KW-0732">Signal</keyword>
<feature type="domain" description="Peptidase S8/S53" evidence="8">
    <location>
        <begin position="136"/>
        <end position="376"/>
    </location>
</feature>
<evidence type="ECO:0000259" key="8">
    <source>
        <dbReference type="Pfam" id="PF00082"/>
    </source>
</evidence>
<name>A0A5J5EJE1_9PEZI</name>
<dbReference type="Gene3D" id="3.40.50.200">
    <property type="entry name" value="Peptidase S8/S53 domain"/>
    <property type="match status" value="1"/>
</dbReference>
<dbReference type="SUPFAM" id="SSF52743">
    <property type="entry name" value="Subtilisin-like"/>
    <property type="match status" value="1"/>
</dbReference>
<feature type="active site" description="Charge relay system" evidence="6">
    <location>
        <position position="145"/>
    </location>
</feature>
<dbReference type="Gene3D" id="3.30.70.80">
    <property type="entry name" value="Peptidase S8 propeptide/proteinase inhibitor I9"/>
    <property type="match status" value="1"/>
</dbReference>
<dbReference type="GO" id="GO:0004252">
    <property type="term" value="F:serine-type endopeptidase activity"/>
    <property type="evidence" value="ECO:0007669"/>
    <property type="project" value="UniProtKB-UniRule"/>
</dbReference>
<dbReference type="SUPFAM" id="SSF54897">
    <property type="entry name" value="Protease propeptides/inhibitors"/>
    <property type="match status" value="1"/>
</dbReference>
<dbReference type="Proteomes" id="UP000326924">
    <property type="component" value="Unassembled WGS sequence"/>
</dbReference>
<dbReference type="InterPro" id="IPR050131">
    <property type="entry name" value="Peptidase_S8_subtilisin-like"/>
</dbReference>
<comment type="caution">
    <text evidence="10">The sequence shown here is derived from an EMBL/GenBank/DDBJ whole genome shotgun (WGS) entry which is preliminary data.</text>
</comment>
<dbReference type="InterPro" id="IPR015500">
    <property type="entry name" value="Peptidase_S8_subtilisin-rel"/>
</dbReference>
<dbReference type="PRINTS" id="PR00723">
    <property type="entry name" value="SUBTILISIN"/>
</dbReference>
<gene>
    <name evidence="10" type="ORF">FN846DRAFT_893829</name>
</gene>
<dbReference type="InParanoid" id="A0A5J5EJE1"/>
<keyword evidence="4 6" id="KW-0378">Hydrolase</keyword>
<evidence type="ECO:0000256" key="6">
    <source>
        <dbReference type="PROSITE-ProRule" id="PRU01240"/>
    </source>
</evidence>
<evidence type="ECO:0000256" key="2">
    <source>
        <dbReference type="ARBA" id="ARBA00022670"/>
    </source>
</evidence>
<dbReference type="InterPro" id="IPR010259">
    <property type="entry name" value="S8pro/Inhibitor_I9"/>
</dbReference>
<keyword evidence="2 6" id="KW-0645">Protease</keyword>
<dbReference type="PROSITE" id="PS00137">
    <property type="entry name" value="SUBTILASE_HIS"/>
    <property type="match status" value="1"/>
</dbReference>
<dbReference type="EMBL" id="VXIS01000244">
    <property type="protein sequence ID" value="KAA8895792.1"/>
    <property type="molecule type" value="Genomic_DNA"/>
</dbReference>
<evidence type="ECO:0000313" key="11">
    <source>
        <dbReference type="Proteomes" id="UP000326924"/>
    </source>
</evidence>
<dbReference type="InterPro" id="IPR037045">
    <property type="entry name" value="S8pro/Inhibitor_I9_sf"/>
</dbReference>
<dbReference type="PROSITE" id="PS00138">
    <property type="entry name" value="SUBTILASE_SER"/>
    <property type="match status" value="1"/>
</dbReference>
<evidence type="ECO:0000256" key="5">
    <source>
        <dbReference type="ARBA" id="ARBA00022825"/>
    </source>
</evidence>
<evidence type="ECO:0000256" key="1">
    <source>
        <dbReference type="ARBA" id="ARBA00011073"/>
    </source>
</evidence>
<dbReference type="PROSITE" id="PS00136">
    <property type="entry name" value="SUBTILASE_ASP"/>
    <property type="match status" value="1"/>
</dbReference>
<evidence type="ECO:0000256" key="7">
    <source>
        <dbReference type="RuleBase" id="RU003355"/>
    </source>
</evidence>
<keyword evidence="11" id="KW-1185">Reference proteome</keyword>